<feature type="domain" description="Reverse transcriptase Ty1/copia-type" evidence="2">
    <location>
        <begin position="601"/>
        <end position="656"/>
    </location>
</feature>
<sequence>MTNLSHYGSDALAEDHSTKQALGFQSPLYLKKAQQLEPKLYDGNVIKNTCAIVIPDSEETIMLAEESHLKMLLKQQDLMVLEKKVSTTPVDYANSMNSSDHSPSCRPTKVEVPNELSKVSMVNTSLKKLKHHLASFDVVVKERTTATATTEGLWGFEHTKACFMEEILPFVKALKDIFNTFDQYLINELTEVQNVFHQIEQVVKQHHLELKTFEIKMNQVLNENERLLEQFINKDIMNIVVNSSVDNTSVYMHECKKCLELETELLNKKDFIEKKTYDKLFRSYTTLEKYCISLEADTQLNQEIFQRDNSVSNQRVKQSTSTSGSQPSSNTKKDKIQRPPSSTQKNKVEAHPRFVKSSLKNKNCAVEPKGIAIVQHSKLNANSELICVKCNGCMLSDNHDLCVANYLDSGSSKHMTGDRSQLTNFVNKFLGTIKFRNDHVAKIMGYGDYHIGNVMISRVYYVEGLGHNLFSVGKKKPHKPKSEDTNQEKLYLLYMDLCGPIRVASVNGKKYILGIVDDYSRFTSTKTKTQSPVISYDVEEGNHDLDVAHMNNDSFFGISILENDSESSSSDVIPSVVHIIAPNSKHIEAMQEELNEFERLKVWELIPHPDNVMVITLKWIYKVKLDELGGILKNKARLVARGYRKEEGIDFEESFALEFSKGTVDPTLFIKRQGKDILLISQSPRGILLNQSKYALESLRKYGMESSDPVDTPMVEKSKVDDDIQGKAIDPAHYRGMAKPTEKHLHAVKRIFKYLRGTVNRGLWYPNDSSIALTGYVDTHHAGFKDTRRSTSRSMQLLGERLLTDYGLGFNKNPMYCDNKSAIALCCNNVQHSRSKHIDIRFHFIKEQRKAKTTSYERLQGRPTAATKDHMIYHMMFLYLSQNQRDLPRDIPLDSVEVLSMGKGLLGPYGGSGGLIEGRFGESCGGNGGSMTEVREGKVDSMGGMGGGSLAICSMVSNDGRGVGAGGGEVNGGGVDLGVSKRLLLEVAGEMIGESGGIEVREVDGDANT</sequence>
<evidence type="ECO:0000256" key="1">
    <source>
        <dbReference type="SAM" id="MobiDB-lite"/>
    </source>
</evidence>
<dbReference type="Pfam" id="PF07727">
    <property type="entry name" value="RVT_2"/>
    <property type="match status" value="1"/>
</dbReference>
<feature type="region of interest" description="Disordered" evidence="1">
    <location>
        <begin position="309"/>
        <end position="352"/>
    </location>
</feature>
<evidence type="ECO:0000259" key="2">
    <source>
        <dbReference type="Pfam" id="PF07727"/>
    </source>
</evidence>
<evidence type="ECO:0000259" key="3">
    <source>
        <dbReference type="Pfam" id="PF22936"/>
    </source>
</evidence>
<dbReference type="InterPro" id="IPR013103">
    <property type="entry name" value="RVT_2"/>
</dbReference>
<name>A0A6L2NFT3_TANCI</name>
<gene>
    <name evidence="4" type="ORF">Tci_057084</name>
</gene>
<protein>
    <submittedName>
        <fullName evidence="4">Uncharacterized protein</fullName>
    </submittedName>
</protein>
<organism evidence="4">
    <name type="scientific">Tanacetum cinerariifolium</name>
    <name type="common">Dalmatian daisy</name>
    <name type="synonym">Chrysanthemum cinerariifolium</name>
    <dbReference type="NCBI Taxonomy" id="118510"/>
    <lineage>
        <taxon>Eukaryota</taxon>
        <taxon>Viridiplantae</taxon>
        <taxon>Streptophyta</taxon>
        <taxon>Embryophyta</taxon>
        <taxon>Tracheophyta</taxon>
        <taxon>Spermatophyta</taxon>
        <taxon>Magnoliopsida</taxon>
        <taxon>eudicotyledons</taxon>
        <taxon>Gunneridae</taxon>
        <taxon>Pentapetalae</taxon>
        <taxon>asterids</taxon>
        <taxon>campanulids</taxon>
        <taxon>Asterales</taxon>
        <taxon>Asteraceae</taxon>
        <taxon>Asteroideae</taxon>
        <taxon>Anthemideae</taxon>
        <taxon>Anthemidinae</taxon>
        <taxon>Tanacetum</taxon>
    </lineage>
</organism>
<reference evidence="4" key="1">
    <citation type="journal article" date="2019" name="Sci. Rep.">
        <title>Draft genome of Tanacetum cinerariifolium, the natural source of mosquito coil.</title>
        <authorList>
            <person name="Yamashiro T."/>
            <person name="Shiraishi A."/>
            <person name="Satake H."/>
            <person name="Nakayama K."/>
        </authorList>
    </citation>
    <scope>NUCLEOTIDE SEQUENCE</scope>
</reference>
<dbReference type="InterPro" id="IPR054722">
    <property type="entry name" value="PolX-like_BBD"/>
</dbReference>
<feature type="compositionally biased region" description="Low complexity" evidence="1">
    <location>
        <begin position="318"/>
        <end position="329"/>
    </location>
</feature>
<dbReference type="CDD" id="cd09272">
    <property type="entry name" value="RNase_HI_RT_Ty1"/>
    <property type="match status" value="1"/>
</dbReference>
<dbReference type="PANTHER" id="PTHR11439:SF483">
    <property type="entry name" value="PEPTIDE SYNTHASE GLIP-LIKE, PUTATIVE (AFU_ORTHOLOGUE AFUA_3G12920)-RELATED"/>
    <property type="match status" value="1"/>
</dbReference>
<dbReference type="PANTHER" id="PTHR11439">
    <property type="entry name" value="GAG-POL-RELATED RETROTRANSPOSON"/>
    <property type="match status" value="1"/>
</dbReference>
<comment type="caution">
    <text evidence="4">The sequence shown here is derived from an EMBL/GenBank/DDBJ whole genome shotgun (WGS) entry which is preliminary data.</text>
</comment>
<accession>A0A6L2NFT3</accession>
<proteinExistence type="predicted"/>
<dbReference type="AlphaFoldDB" id="A0A6L2NFT3"/>
<dbReference type="EMBL" id="BKCJ010009038">
    <property type="protein sequence ID" value="GEU85106.1"/>
    <property type="molecule type" value="Genomic_DNA"/>
</dbReference>
<dbReference type="Pfam" id="PF22936">
    <property type="entry name" value="Pol_BBD"/>
    <property type="match status" value="1"/>
</dbReference>
<evidence type="ECO:0000313" key="4">
    <source>
        <dbReference type="EMBL" id="GEU85106.1"/>
    </source>
</evidence>
<feature type="domain" description="Retrovirus-related Pol polyprotein from transposon TNT 1-94-like beta-barrel" evidence="3">
    <location>
        <begin position="406"/>
        <end position="474"/>
    </location>
</feature>